<dbReference type="InterPro" id="IPR036869">
    <property type="entry name" value="J_dom_sf"/>
</dbReference>
<dbReference type="CDD" id="cd06257">
    <property type="entry name" value="DnaJ"/>
    <property type="match status" value="1"/>
</dbReference>
<feature type="compositionally biased region" description="Basic and acidic residues" evidence="2">
    <location>
        <begin position="90"/>
        <end position="108"/>
    </location>
</feature>
<feature type="region of interest" description="Disordered" evidence="2">
    <location>
        <begin position="90"/>
        <end position="110"/>
    </location>
</feature>
<dbReference type="InterPro" id="IPR002939">
    <property type="entry name" value="DnaJ_C"/>
</dbReference>
<dbReference type="InterPro" id="IPR018253">
    <property type="entry name" value="DnaJ_domain_CS"/>
</dbReference>
<dbReference type="EMBL" id="RCBY01000048">
    <property type="protein sequence ID" value="RQH45198.1"/>
    <property type="molecule type" value="Genomic_DNA"/>
</dbReference>
<evidence type="ECO:0000313" key="4">
    <source>
        <dbReference type="EMBL" id="RQH45198.1"/>
    </source>
</evidence>
<sequence>MQNFRNYYQILDVSKDASVDEIKKAYRRLARQFHPDVNPGDKESEEKFKDINEAYDILSDIEKRTEYDQFIRYWKPKGIGGRVGIRVPDFRNWDNRDENGRKNEKNSDVSDFSDFNTFVDQLLGRRREVRTPVESTIPKTQTSNVYRSGQKKNTYKATEREVKKDIEARLTLPLEKAYVGGVEKIRLEDGRSIEVNMPMAMVSGQRIRLKNQGIGGGDLYLKITIAPHDFYQLDGPDIFCELPITPVEAVLGGDIEVPTLDGWVKMKLPAGVFSGQRLRLASKGYPDGRGERGDQLVEIKIVTPKEPSQEELEIYQKLREVERFKPRKDLPV</sequence>
<dbReference type="GO" id="GO:0051082">
    <property type="term" value="F:unfolded protein binding"/>
    <property type="evidence" value="ECO:0007669"/>
    <property type="project" value="InterPro"/>
</dbReference>
<dbReference type="RefSeq" id="WP_124143553.1">
    <property type="nucleotide sequence ID" value="NZ_CAWOKI010000353.1"/>
</dbReference>
<evidence type="ECO:0000256" key="1">
    <source>
        <dbReference type="ARBA" id="ARBA00023186"/>
    </source>
</evidence>
<name>A0A3N6PDJ4_9CYAN</name>
<protein>
    <submittedName>
        <fullName evidence="4">J domain-containing protein</fullName>
    </submittedName>
</protein>
<dbReference type="Gene3D" id="1.10.287.110">
    <property type="entry name" value="DnaJ domain"/>
    <property type="match status" value="1"/>
</dbReference>
<dbReference type="PANTHER" id="PTHR43096">
    <property type="entry name" value="DNAJ HOMOLOG 1, MITOCHONDRIAL-RELATED"/>
    <property type="match status" value="1"/>
</dbReference>
<dbReference type="PROSITE" id="PS00636">
    <property type="entry name" value="DNAJ_1"/>
    <property type="match status" value="1"/>
</dbReference>
<gene>
    <name evidence="4" type="ORF">D5R40_10990</name>
</gene>
<keyword evidence="5" id="KW-1185">Reference proteome</keyword>
<dbReference type="PROSITE" id="PS50076">
    <property type="entry name" value="DNAJ_2"/>
    <property type="match status" value="1"/>
</dbReference>
<feature type="domain" description="J" evidence="3">
    <location>
        <begin position="6"/>
        <end position="71"/>
    </location>
</feature>
<dbReference type="PRINTS" id="PR00625">
    <property type="entry name" value="JDOMAIN"/>
</dbReference>
<dbReference type="SMART" id="SM00271">
    <property type="entry name" value="DnaJ"/>
    <property type="match status" value="1"/>
</dbReference>
<dbReference type="InterPro" id="IPR008971">
    <property type="entry name" value="HSP40/DnaJ_pept-bd"/>
</dbReference>
<evidence type="ECO:0000313" key="5">
    <source>
        <dbReference type="Proteomes" id="UP000269154"/>
    </source>
</evidence>
<dbReference type="Pfam" id="PF00226">
    <property type="entry name" value="DnaJ"/>
    <property type="match status" value="1"/>
</dbReference>
<evidence type="ECO:0000259" key="3">
    <source>
        <dbReference type="PROSITE" id="PS50076"/>
    </source>
</evidence>
<comment type="caution">
    <text evidence="4">The sequence shown here is derived from an EMBL/GenBank/DDBJ whole genome shotgun (WGS) entry which is preliminary data.</text>
</comment>
<accession>A0A3N6PDJ4</accession>
<dbReference type="Gene3D" id="2.60.260.20">
    <property type="entry name" value="Urease metallochaperone UreE, N-terminal domain"/>
    <property type="match status" value="2"/>
</dbReference>
<dbReference type="GO" id="GO:0042026">
    <property type="term" value="P:protein refolding"/>
    <property type="evidence" value="ECO:0007669"/>
    <property type="project" value="TreeGrafter"/>
</dbReference>
<dbReference type="OrthoDB" id="9779889at2"/>
<reference evidence="4 5" key="1">
    <citation type="journal article" date="2018" name="ACS Chem. Biol.">
        <title>Ketoreductase domain dysfunction expands chemodiversity: malyngamide biosynthesis in the cyanobacterium Okeania hirsuta.</title>
        <authorList>
            <person name="Moss N.A."/>
            <person name="Leao T."/>
            <person name="Rankin M."/>
            <person name="McCullough T.M."/>
            <person name="Qu P."/>
            <person name="Korobeynikov A."/>
            <person name="Smith J.L."/>
            <person name="Gerwick L."/>
            <person name="Gerwick W.H."/>
        </authorList>
    </citation>
    <scope>NUCLEOTIDE SEQUENCE [LARGE SCALE GENOMIC DNA]</scope>
    <source>
        <strain evidence="4 5">PAB10Feb10-1</strain>
    </source>
</reference>
<evidence type="ECO:0000256" key="2">
    <source>
        <dbReference type="SAM" id="MobiDB-lite"/>
    </source>
</evidence>
<dbReference type="AlphaFoldDB" id="A0A3N6PDJ4"/>
<dbReference type="SUPFAM" id="SSF49493">
    <property type="entry name" value="HSP40/DnaJ peptide-binding domain"/>
    <property type="match status" value="2"/>
</dbReference>
<dbReference type="PANTHER" id="PTHR43096:SF52">
    <property type="entry name" value="DNAJ HOMOLOG 1, MITOCHONDRIAL-RELATED"/>
    <property type="match status" value="1"/>
</dbReference>
<dbReference type="GO" id="GO:0005737">
    <property type="term" value="C:cytoplasm"/>
    <property type="evidence" value="ECO:0007669"/>
    <property type="project" value="TreeGrafter"/>
</dbReference>
<dbReference type="CDD" id="cd10747">
    <property type="entry name" value="DnaJ_C"/>
    <property type="match status" value="1"/>
</dbReference>
<dbReference type="Pfam" id="PF01556">
    <property type="entry name" value="DnaJ_C"/>
    <property type="match status" value="1"/>
</dbReference>
<keyword evidence="1" id="KW-0143">Chaperone</keyword>
<proteinExistence type="predicted"/>
<dbReference type="SUPFAM" id="SSF46565">
    <property type="entry name" value="Chaperone J-domain"/>
    <property type="match status" value="1"/>
</dbReference>
<organism evidence="4 5">
    <name type="scientific">Okeania hirsuta</name>
    <dbReference type="NCBI Taxonomy" id="1458930"/>
    <lineage>
        <taxon>Bacteria</taxon>
        <taxon>Bacillati</taxon>
        <taxon>Cyanobacteriota</taxon>
        <taxon>Cyanophyceae</taxon>
        <taxon>Oscillatoriophycideae</taxon>
        <taxon>Oscillatoriales</taxon>
        <taxon>Microcoleaceae</taxon>
        <taxon>Okeania</taxon>
    </lineage>
</organism>
<dbReference type="InterPro" id="IPR001623">
    <property type="entry name" value="DnaJ_domain"/>
</dbReference>
<dbReference type="Proteomes" id="UP000269154">
    <property type="component" value="Unassembled WGS sequence"/>
</dbReference>